<evidence type="ECO:0000256" key="3">
    <source>
        <dbReference type="ARBA" id="ARBA00022737"/>
    </source>
</evidence>
<evidence type="ECO:0000313" key="8">
    <source>
        <dbReference type="EMBL" id="CAF9919843.1"/>
    </source>
</evidence>
<evidence type="ECO:0000313" key="9">
    <source>
        <dbReference type="Proteomes" id="UP000664169"/>
    </source>
</evidence>
<dbReference type="FunFam" id="1.25.10.10:FF:001136">
    <property type="entry name" value="Beta-catenin-like protein 1"/>
    <property type="match status" value="1"/>
</dbReference>
<dbReference type="Proteomes" id="UP000664169">
    <property type="component" value="Unassembled WGS sequence"/>
</dbReference>
<evidence type="ECO:0000256" key="5">
    <source>
        <dbReference type="ARBA" id="ARBA00023242"/>
    </source>
</evidence>
<keyword evidence="4" id="KW-0175">Coiled coil</keyword>
<sequence length="611" mass="67487">MANADELFKRPLPSSGLKRKLESPKDPTEIYKSAKVSSTNGDARRTFQASIDTNDGIEAGPELPPDSGDEEDSDEEGRFFGGGISQNTQTVLDFVNEQEEDNAKAEAIDSAWLKKTALDFEKKISKNAELRAKYDNEPQKFITSEGDLDSSIKALSILSENADLYAEFAELGCVGSLVSLLSHENTDIAIDTIEIISELIDQDVEAEPEQWDALVNALLDADLVDLLYANLSRLDEKEETDRNGVYHILEVIESLGSKAEISDKLGKHESIIPWLLARSTSKEAKISQNKQYAAEVLSILLQSSSTCRAHFTRTNGVDLYLQALSTYRKHDPEKDSEEEEFVENLFDSLACILDEPRGKAKFLEAEGIELCLILIKQNKPPLRRSALKLLDHTTSGFANSTTASCTQIIHAAGLKPLCTIFMKQRSSTDAQTTEHLLDIFLAMLNTLPSESAPRIRLLGKFIEKDYEKISRLLQLRTDYTTRLAAVDAEIALEEAQSLDRAPNTNTDLDLRGTWFSRRLDAGLFSLQTVDTILAWLVAEDDGARRMIVAGLGDKGLAGIRETLVARVEGMDSTTTTTAAAADDDDDDDEEEEKGQGEMVREILDTLIGVLV</sequence>
<evidence type="ECO:0000259" key="7">
    <source>
        <dbReference type="SMART" id="SM01156"/>
    </source>
</evidence>
<dbReference type="SMART" id="SM01156">
    <property type="entry name" value="DUF1716"/>
    <property type="match status" value="1"/>
</dbReference>
<proteinExistence type="predicted"/>
<dbReference type="Gene3D" id="1.25.10.10">
    <property type="entry name" value="Leucine-rich Repeat Variant"/>
    <property type="match status" value="1"/>
</dbReference>
<evidence type="ECO:0000256" key="1">
    <source>
        <dbReference type="ARBA" id="ARBA00004123"/>
    </source>
</evidence>
<dbReference type="AlphaFoldDB" id="A0A8H3FD51"/>
<comment type="subcellular location">
    <subcellularLocation>
        <location evidence="1">Nucleus</location>
    </subcellularLocation>
</comment>
<evidence type="ECO:0000256" key="2">
    <source>
        <dbReference type="ARBA" id="ARBA00022553"/>
    </source>
</evidence>
<evidence type="ECO:0000256" key="4">
    <source>
        <dbReference type="ARBA" id="ARBA00023054"/>
    </source>
</evidence>
<gene>
    <name evidence="8" type="ORF">GOMPHAMPRED_001897</name>
</gene>
<dbReference type="GO" id="GO:0005681">
    <property type="term" value="C:spliceosomal complex"/>
    <property type="evidence" value="ECO:0007669"/>
    <property type="project" value="TreeGrafter"/>
</dbReference>
<dbReference type="Pfam" id="PF08216">
    <property type="entry name" value="CTNNBL"/>
    <property type="match status" value="1"/>
</dbReference>
<dbReference type="OrthoDB" id="1898821at2759"/>
<comment type="caution">
    <text evidence="8">The sequence shown here is derived from an EMBL/GenBank/DDBJ whole genome shotgun (WGS) entry which is preliminary data.</text>
</comment>
<dbReference type="GO" id="GO:0010467">
    <property type="term" value="P:gene expression"/>
    <property type="evidence" value="ECO:0007669"/>
    <property type="project" value="UniProtKB-ARBA"/>
</dbReference>
<keyword evidence="3" id="KW-0677">Repeat</keyword>
<dbReference type="SUPFAM" id="SSF48371">
    <property type="entry name" value="ARM repeat"/>
    <property type="match status" value="1"/>
</dbReference>
<dbReference type="InterPro" id="IPR013180">
    <property type="entry name" value="CTNNBL1_N"/>
</dbReference>
<feature type="region of interest" description="Disordered" evidence="6">
    <location>
        <begin position="1"/>
        <end position="84"/>
    </location>
</feature>
<feature type="domain" description="Beta-catenin-like protein 1 N-terminal" evidence="7">
    <location>
        <begin position="87"/>
        <end position="193"/>
    </location>
</feature>
<keyword evidence="9" id="KW-1185">Reference proteome</keyword>
<dbReference type="PANTHER" id="PTHR14978">
    <property type="entry name" value="BETA-CATENIN-LIKE PROTEIN 1 NUCLEAR ASSOCIATED PROTEIN"/>
    <property type="match status" value="1"/>
</dbReference>
<protein>
    <recommendedName>
        <fullName evidence="7">Beta-catenin-like protein 1 N-terminal domain-containing protein</fullName>
    </recommendedName>
</protein>
<dbReference type="InterPro" id="IPR016024">
    <property type="entry name" value="ARM-type_fold"/>
</dbReference>
<feature type="compositionally biased region" description="Acidic residues" evidence="6">
    <location>
        <begin position="581"/>
        <end position="592"/>
    </location>
</feature>
<feature type="compositionally biased region" description="Basic and acidic residues" evidence="6">
    <location>
        <begin position="19"/>
        <end position="29"/>
    </location>
</feature>
<keyword evidence="2" id="KW-0597">Phosphoprotein</keyword>
<dbReference type="PANTHER" id="PTHR14978:SF0">
    <property type="entry name" value="BETA-CATENIN-LIKE PROTEIN 1"/>
    <property type="match status" value="1"/>
</dbReference>
<accession>A0A8H3FD51</accession>
<dbReference type="EMBL" id="CAJPDQ010000015">
    <property type="protein sequence ID" value="CAF9919843.1"/>
    <property type="molecule type" value="Genomic_DNA"/>
</dbReference>
<evidence type="ECO:0000256" key="6">
    <source>
        <dbReference type="SAM" id="MobiDB-lite"/>
    </source>
</evidence>
<feature type="compositionally biased region" description="Polar residues" evidence="6">
    <location>
        <begin position="35"/>
        <end position="53"/>
    </location>
</feature>
<feature type="region of interest" description="Disordered" evidence="6">
    <location>
        <begin position="570"/>
        <end position="597"/>
    </location>
</feature>
<name>A0A8H3FD51_9LECA</name>
<keyword evidence="5" id="KW-0539">Nucleus</keyword>
<organism evidence="8 9">
    <name type="scientific">Gomphillus americanus</name>
    <dbReference type="NCBI Taxonomy" id="1940652"/>
    <lineage>
        <taxon>Eukaryota</taxon>
        <taxon>Fungi</taxon>
        <taxon>Dikarya</taxon>
        <taxon>Ascomycota</taxon>
        <taxon>Pezizomycotina</taxon>
        <taxon>Lecanoromycetes</taxon>
        <taxon>OSLEUM clade</taxon>
        <taxon>Ostropomycetidae</taxon>
        <taxon>Ostropales</taxon>
        <taxon>Graphidaceae</taxon>
        <taxon>Gomphilloideae</taxon>
        <taxon>Gomphillus</taxon>
    </lineage>
</organism>
<dbReference type="InterPro" id="IPR039678">
    <property type="entry name" value="CTNNBL1"/>
</dbReference>
<reference evidence="8" key="1">
    <citation type="submission" date="2021-03" db="EMBL/GenBank/DDBJ databases">
        <authorList>
            <person name="Tagirdzhanova G."/>
        </authorList>
    </citation>
    <scope>NUCLEOTIDE SEQUENCE</scope>
</reference>
<dbReference type="InterPro" id="IPR011989">
    <property type="entry name" value="ARM-like"/>
</dbReference>